<dbReference type="Proteomes" id="UP000799766">
    <property type="component" value="Unassembled WGS sequence"/>
</dbReference>
<name>A0A6A6NPH2_9PEZI</name>
<reference evidence="1" key="1">
    <citation type="journal article" date="2020" name="Stud. Mycol.">
        <title>101 Dothideomycetes genomes: a test case for predicting lifestyles and emergence of pathogens.</title>
        <authorList>
            <person name="Haridas S."/>
            <person name="Albert R."/>
            <person name="Binder M."/>
            <person name="Bloem J."/>
            <person name="Labutti K."/>
            <person name="Salamov A."/>
            <person name="Andreopoulos B."/>
            <person name="Baker S."/>
            <person name="Barry K."/>
            <person name="Bills G."/>
            <person name="Bluhm B."/>
            <person name="Cannon C."/>
            <person name="Castanera R."/>
            <person name="Culley D."/>
            <person name="Daum C."/>
            <person name="Ezra D."/>
            <person name="Gonzalez J."/>
            <person name="Henrissat B."/>
            <person name="Kuo A."/>
            <person name="Liang C."/>
            <person name="Lipzen A."/>
            <person name="Lutzoni F."/>
            <person name="Magnuson J."/>
            <person name="Mondo S."/>
            <person name="Nolan M."/>
            <person name="Ohm R."/>
            <person name="Pangilinan J."/>
            <person name="Park H.-J."/>
            <person name="Ramirez L."/>
            <person name="Alfaro M."/>
            <person name="Sun H."/>
            <person name="Tritt A."/>
            <person name="Yoshinaga Y."/>
            <person name="Zwiers L.-H."/>
            <person name="Turgeon B."/>
            <person name="Goodwin S."/>
            <person name="Spatafora J."/>
            <person name="Crous P."/>
            <person name="Grigoriev I."/>
        </authorList>
    </citation>
    <scope>NUCLEOTIDE SEQUENCE</scope>
    <source>
        <strain evidence="1">ATCC 16933</strain>
    </source>
</reference>
<organism evidence="1 2">
    <name type="scientific">Lineolata rhizophorae</name>
    <dbReference type="NCBI Taxonomy" id="578093"/>
    <lineage>
        <taxon>Eukaryota</taxon>
        <taxon>Fungi</taxon>
        <taxon>Dikarya</taxon>
        <taxon>Ascomycota</taxon>
        <taxon>Pezizomycotina</taxon>
        <taxon>Dothideomycetes</taxon>
        <taxon>Dothideomycetes incertae sedis</taxon>
        <taxon>Lineolatales</taxon>
        <taxon>Lineolataceae</taxon>
        <taxon>Lineolata</taxon>
    </lineage>
</organism>
<sequence length="255" mass="29239">MVDVQADQITVTRPFKRNLLRSGPFAETFYQSDDTLTSSIQLHPCFVDKCGKGLQSGIVAHYCHSSCYESVGARDATKDIISAALYDFSPSSQWQRERESFWVDKMASWFYDLVTPHLPLEMWRMIASDVAPDPISLGPFIVRRWSALSHPEHRPDAIEVPILVRFGSRSLENKRYVSHVVRNSKKESSPIARGYLWVGSDCRGIVAVHFERPEVEQDIWWQRIRLEQSKKLRLAWDVSSFPSFNSLLLIIGLVP</sequence>
<accession>A0A6A6NPH2</accession>
<protein>
    <submittedName>
        <fullName evidence="1">Uncharacterized protein</fullName>
    </submittedName>
</protein>
<gene>
    <name evidence="1" type="ORF">BDY21DRAFT_128416</name>
</gene>
<proteinExistence type="predicted"/>
<dbReference type="EMBL" id="MU001698">
    <property type="protein sequence ID" value="KAF2453294.1"/>
    <property type="molecule type" value="Genomic_DNA"/>
</dbReference>
<dbReference type="AlphaFoldDB" id="A0A6A6NPH2"/>
<evidence type="ECO:0000313" key="1">
    <source>
        <dbReference type="EMBL" id="KAF2453294.1"/>
    </source>
</evidence>
<evidence type="ECO:0000313" key="2">
    <source>
        <dbReference type="Proteomes" id="UP000799766"/>
    </source>
</evidence>
<keyword evidence="2" id="KW-1185">Reference proteome</keyword>